<dbReference type="AlphaFoldDB" id="A0A9J6EK74"/>
<evidence type="ECO:0000313" key="1">
    <source>
        <dbReference type="EMBL" id="KAH8034440.1"/>
    </source>
</evidence>
<sequence length="262" mass="28228">MPARPLPTVATSWLTPPAFRFSFLRTVASLVLRSRPPIIYDEAHVLPEPRFSFDCGAASFPSLNAPLVRESHPLLQLRRFLPFLPARAAPAKCAFLRLDSRRAPVPPKSSLLTSPLPVVAGENCRTLRGGAFRRASEEPRSVLSQVDRAASSPVRRGALGFADHAGVLPQASGGARPPSSTLSNFRRLLGVQLAQEERPAALSDTLAGEIYGPPHLTVVLVAFPRVLYKRSAVELLTGGVSSSRLGAVLAGDERGRHPVLTW</sequence>
<gene>
    <name evidence="1" type="ORF">HPB51_024263</name>
</gene>
<proteinExistence type="predicted"/>
<reference evidence="1" key="1">
    <citation type="journal article" date="2020" name="Cell">
        <title>Large-Scale Comparative Analyses of Tick Genomes Elucidate Their Genetic Diversity and Vector Capacities.</title>
        <authorList>
            <consortium name="Tick Genome and Microbiome Consortium (TIGMIC)"/>
            <person name="Jia N."/>
            <person name="Wang J."/>
            <person name="Shi W."/>
            <person name="Du L."/>
            <person name="Sun Y."/>
            <person name="Zhan W."/>
            <person name="Jiang J.F."/>
            <person name="Wang Q."/>
            <person name="Zhang B."/>
            <person name="Ji P."/>
            <person name="Bell-Sakyi L."/>
            <person name="Cui X.M."/>
            <person name="Yuan T.T."/>
            <person name="Jiang B.G."/>
            <person name="Yang W.F."/>
            <person name="Lam T.T."/>
            <person name="Chang Q.C."/>
            <person name="Ding S.J."/>
            <person name="Wang X.J."/>
            <person name="Zhu J.G."/>
            <person name="Ruan X.D."/>
            <person name="Zhao L."/>
            <person name="Wei J.T."/>
            <person name="Ye R.Z."/>
            <person name="Que T.C."/>
            <person name="Du C.H."/>
            <person name="Zhou Y.H."/>
            <person name="Cheng J.X."/>
            <person name="Dai P.F."/>
            <person name="Guo W.B."/>
            <person name="Han X.H."/>
            <person name="Huang E.J."/>
            <person name="Li L.F."/>
            <person name="Wei W."/>
            <person name="Gao Y.C."/>
            <person name="Liu J.Z."/>
            <person name="Shao H.Z."/>
            <person name="Wang X."/>
            <person name="Wang C.C."/>
            <person name="Yang T.C."/>
            <person name="Huo Q.B."/>
            <person name="Li W."/>
            <person name="Chen H.Y."/>
            <person name="Chen S.E."/>
            <person name="Zhou L.G."/>
            <person name="Ni X.B."/>
            <person name="Tian J.H."/>
            <person name="Sheng Y."/>
            <person name="Liu T."/>
            <person name="Pan Y.S."/>
            <person name="Xia L.Y."/>
            <person name="Li J."/>
            <person name="Zhao F."/>
            <person name="Cao W.C."/>
        </authorList>
    </citation>
    <scope>NUCLEOTIDE SEQUENCE</scope>
    <source>
        <strain evidence="1">Rmic-2018</strain>
    </source>
</reference>
<organism evidence="1 2">
    <name type="scientific">Rhipicephalus microplus</name>
    <name type="common">Cattle tick</name>
    <name type="synonym">Boophilus microplus</name>
    <dbReference type="NCBI Taxonomy" id="6941"/>
    <lineage>
        <taxon>Eukaryota</taxon>
        <taxon>Metazoa</taxon>
        <taxon>Ecdysozoa</taxon>
        <taxon>Arthropoda</taxon>
        <taxon>Chelicerata</taxon>
        <taxon>Arachnida</taxon>
        <taxon>Acari</taxon>
        <taxon>Parasitiformes</taxon>
        <taxon>Ixodida</taxon>
        <taxon>Ixodoidea</taxon>
        <taxon>Ixodidae</taxon>
        <taxon>Rhipicephalinae</taxon>
        <taxon>Rhipicephalus</taxon>
        <taxon>Boophilus</taxon>
    </lineage>
</organism>
<evidence type="ECO:0000313" key="2">
    <source>
        <dbReference type="Proteomes" id="UP000821866"/>
    </source>
</evidence>
<keyword evidence="2" id="KW-1185">Reference proteome</keyword>
<comment type="caution">
    <text evidence="1">The sequence shown here is derived from an EMBL/GenBank/DDBJ whole genome shotgun (WGS) entry which is preliminary data.</text>
</comment>
<reference evidence="1" key="2">
    <citation type="submission" date="2021-09" db="EMBL/GenBank/DDBJ databases">
        <authorList>
            <person name="Jia N."/>
            <person name="Wang J."/>
            <person name="Shi W."/>
            <person name="Du L."/>
            <person name="Sun Y."/>
            <person name="Zhan W."/>
            <person name="Jiang J."/>
            <person name="Wang Q."/>
            <person name="Zhang B."/>
            <person name="Ji P."/>
            <person name="Sakyi L.B."/>
            <person name="Cui X."/>
            <person name="Yuan T."/>
            <person name="Jiang B."/>
            <person name="Yang W."/>
            <person name="Lam T.T.-Y."/>
            <person name="Chang Q."/>
            <person name="Ding S."/>
            <person name="Wang X."/>
            <person name="Zhu J."/>
            <person name="Ruan X."/>
            <person name="Zhao L."/>
            <person name="Wei J."/>
            <person name="Que T."/>
            <person name="Du C."/>
            <person name="Cheng J."/>
            <person name="Dai P."/>
            <person name="Han X."/>
            <person name="Huang E."/>
            <person name="Gao Y."/>
            <person name="Liu J."/>
            <person name="Shao H."/>
            <person name="Ye R."/>
            <person name="Li L."/>
            <person name="Wei W."/>
            <person name="Wang X."/>
            <person name="Wang C."/>
            <person name="Huo Q."/>
            <person name="Li W."/>
            <person name="Guo W."/>
            <person name="Chen H."/>
            <person name="Chen S."/>
            <person name="Zhou L."/>
            <person name="Zhou L."/>
            <person name="Ni X."/>
            <person name="Tian J."/>
            <person name="Zhou Y."/>
            <person name="Sheng Y."/>
            <person name="Liu T."/>
            <person name="Pan Y."/>
            <person name="Xia L."/>
            <person name="Li J."/>
            <person name="Zhao F."/>
            <person name="Cao W."/>
        </authorList>
    </citation>
    <scope>NUCLEOTIDE SEQUENCE</scope>
    <source>
        <strain evidence="1">Rmic-2018</strain>
        <tissue evidence="1">Larvae</tissue>
    </source>
</reference>
<protein>
    <submittedName>
        <fullName evidence="1">Uncharacterized protein</fullName>
    </submittedName>
</protein>
<name>A0A9J6EK74_RHIMP</name>
<dbReference type="Proteomes" id="UP000821866">
    <property type="component" value="Chromosome 2"/>
</dbReference>
<dbReference type="EMBL" id="JABSTU010000004">
    <property type="protein sequence ID" value="KAH8034440.1"/>
    <property type="molecule type" value="Genomic_DNA"/>
</dbReference>
<accession>A0A9J6EK74</accession>